<name>A0A3A6PFU9_9BACL</name>
<dbReference type="EMBL" id="QXQB01000002">
    <property type="protein sequence ID" value="RJX39897.1"/>
    <property type="molecule type" value="Genomic_DNA"/>
</dbReference>
<dbReference type="InterPro" id="IPR016181">
    <property type="entry name" value="Acyl_CoA_acyltransferase"/>
</dbReference>
<comment type="caution">
    <text evidence="2">The sequence shown here is derived from an EMBL/GenBank/DDBJ whole genome shotgun (WGS) entry which is preliminary data.</text>
</comment>
<keyword evidence="3" id="KW-1185">Reference proteome</keyword>
<gene>
    <name evidence="2" type="ORF">D3P09_10935</name>
</gene>
<accession>A0A3A6PFU9</accession>
<protein>
    <submittedName>
        <fullName evidence="2">GNAT family N-acetyltransferase</fullName>
    </submittedName>
</protein>
<dbReference type="SUPFAM" id="SSF55729">
    <property type="entry name" value="Acyl-CoA N-acyltransferases (Nat)"/>
    <property type="match status" value="1"/>
</dbReference>
<dbReference type="PROSITE" id="PS51186">
    <property type="entry name" value="GNAT"/>
    <property type="match status" value="1"/>
</dbReference>
<evidence type="ECO:0000259" key="1">
    <source>
        <dbReference type="PROSITE" id="PS51186"/>
    </source>
</evidence>
<dbReference type="CDD" id="cd04301">
    <property type="entry name" value="NAT_SF"/>
    <property type="match status" value="1"/>
</dbReference>
<keyword evidence="2" id="KW-0808">Transferase</keyword>
<dbReference type="Gene3D" id="3.40.630.30">
    <property type="match status" value="1"/>
</dbReference>
<dbReference type="Pfam" id="PF00583">
    <property type="entry name" value="Acetyltransf_1"/>
    <property type="match status" value="1"/>
</dbReference>
<dbReference type="Proteomes" id="UP000267798">
    <property type="component" value="Unassembled WGS sequence"/>
</dbReference>
<evidence type="ECO:0000313" key="3">
    <source>
        <dbReference type="Proteomes" id="UP000267798"/>
    </source>
</evidence>
<dbReference type="OrthoDB" id="9782266at2"/>
<dbReference type="InterPro" id="IPR000182">
    <property type="entry name" value="GNAT_dom"/>
</dbReference>
<evidence type="ECO:0000313" key="2">
    <source>
        <dbReference type="EMBL" id="RJX39897.1"/>
    </source>
</evidence>
<sequence length="160" mass="18172">MIVKETISLKFERVTANTLDAVLDIVNSNPVYNTMENDHPARTLGEVESEFLNGESESYFITDGSKRIGVIDFLRNNPNDGCPWLGLLMIHGDYHAAGYGRKAYASFEEQFVMHQYPKLRIGVLRSNVKALAFWTSLGFRPFKTSTWRGKDVDCLEKEMA</sequence>
<dbReference type="AlphaFoldDB" id="A0A3A6PFU9"/>
<organism evidence="2 3">
    <name type="scientific">Paenibacillus pinisoli</name>
    <dbReference type="NCBI Taxonomy" id="1276110"/>
    <lineage>
        <taxon>Bacteria</taxon>
        <taxon>Bacillati</taxon>
        <taxon>Bacillota</taxon>
        <taxon>Bacilli</taxon>
        <taxon>Bacillales</taxon>
        <taxon>Paenibacillaceae</taxon>
        <taxon>Paenibacillus</taxon>
    </lineage>
</organism>
<proteinExistence type="predicted"/>
<dbReference type="GO" id="GO:0016747">
    <property type="term" value="F:acyltransferase activity, transferring groups other than amino-acyl groups"/>
    <property type="evidence" value="ECO:0007669"/>
    <property type="project" value="InterPro"/>
</dbReference>
<feature type="domain" description="N-acetyltransferase" evidence="1">
    <location>
        <begin position="9"/>
        <end position="160"/>
    </location>
</feature>
<reference evidence="2 3" key="1">
    <citation type="submission" date="2018-09" db="EMBL/GenBank/DDBJ databases">
        <title>Paenibacillus aracenensis nov. sp. isolated from a cave in southern Spain.</title>
        <authorList>
            <person name="Jurado V."/>
            <person name="Gutierrez-Patricio S."/>
            <person name="Gonzalez-Pimentel J.L."/>
            <person name="Miller A.Z."/>
            <person name="Laiz L."/>
            <person name="Saiz-Jimenez C."/>
        </authorList>
    </citation>
    <scope>NUCLEOTIDE SEQUENCE [LARGE SCALE GENOMIC DNA]</scope>
    <source>
        <strain evidence="2 3">JCM 19203</strain>
    </source>
</reference>